<dbReference type="OrthoDB" id="3349377at2759"/>
<gene>
    <name evidence="3" type="ORF">J3R30DRAFT_3827558</name>
</gene>
<feature type="transmembrane region" description="Helical" evidence="1">
    <location>
        <begin position="141"/>
        <end position="164"/>
    </location>
</feature>
<sequence length="358" mass="40199">MSFLLNVIQDLVQDIYAARYASLAASVIIVYDHLITLDNEFDLIWKGSWSIGKGLFIIVSDLLSRSSLRLMGALKNRYYSLASVLVNNYALFGTTLTNSIKLFIGLRFYHWQGWTGLIACMIAETILQMRLFALYFLNKKILCLMVGCFILTSASAATVMSIAINQFHRLFVSFHFLGLPLSTNLPAEAHLLPGLPCVPLNVPSYFYSFWIPILAFETLLCALALIRGYRSRRESRYPVRSDSGKRLVSLLIRDSVGYYVVMFTTYLTCLLVWAINIDLLEVPIGFSIAFSCVLGNRVILNVRKVNQEMAECSETTTDDGFGKEGSLDQPPESDTLTDFEMAQLRSLRTESVGGHLVI</sequence>
<feature type="transmembrane region" description="Helical" evidence="1">
    <location>
        <begin position="20"/>
        <end position="37"/>
    </location>
</feature>
<keyword evidence="1" id="KW-1133">Transmembrane helix</keyword>
<evidence type="ECO:0000256" key="1">
    <source>
        <dbReference type="SAM" id="Phobius"/>
    </source>
</evidence>
<keyword evidence="4" id="KW-1185">Reference proteome</keyword>
<name>A0A9W9DGW2_9AGAR</name>
<organism evidence="3 4">
    <name type="scientific">Lentinula aciculospora</name>
    <dbReference type="NCBI Taxonomy" id="153920"/>
    <lineage>
        <taxon>Eukaryota</taxon>
        <taxon>Fungi</taxon>
        <taxon>Dikarya</taxon>
        <taxon>Basidiomycota</taxon>
        <taxon>Agaricomycotina</taxon>
        <taxon>Agaricomycetes</taxon>
        <taxon>Agaricomycetidae</taxon>
        <taxon>Agaricales</taxon>
        <taxon>Marasmiineae</taxon>
        <taxon>Omphalotaceae</taxon>
        <taxon>Lentinula</taxon>
    </lineage>
</organism>
<keyword evidence="1" id="KW-0812">Transmembrane</keyword>
<keyword evidence="1" id="KW-0472">Membrane</keyword>
<feature type="domain" description="DUF6533" evidence="2">
    <location>
        <begin position="20"/>
        <end position="58"/>
    </location>
</feature>
<dbReference type="Proteomes" id="UP001150266">
    <property type="component" value="Unassembled WGS sequence"/>
</dbReference>
<evidence type="ECO:0000313" key="4">
    <source>
        <dbReference type="Proteomes" id="UP001150266"/>
    </source>
</evidence>
<protein>
    <recommendedName>
        <fullName evidence="2">DUF6533 domain-containing protein</fullName>
    </recommendedName>
</protein>
<feature type="transmembrane region" description="Helical" evidence="1">
    <location>
        <begin position="76"/>
        <end position="96"/>
    </location>
</feature>
<dbReference type="InterPro" id="IPR045340">
    <property type="entry name" value="DUF6533"/>
</dbReference>
<evidence type="ECO:0000313" key="3">
    <source>
        <dbReference type="EMBL" id="KAJ4468889.1"/>
    </source>
</evidence>
<dbReference type="EMBL" id="JAOTPV010000034">
    <property type="protein sequence ID" value="KAJ4468889.1"/>
    <property type="molecule type" value="Genomic_DNA"/>
</dbReference>
<accession>A0A9W9DGW2</accession>
<feature type="transmembrane region" description="Helical" evidence="1">
    <location>
        <begin position="282"/>
        <end position="300"/>
    </location>
</feature>
<feature type="transmembrane region" description="Helical" evidence="1">
    <location>
        <begin position="256"/>
        <end position="276"/>
    </location>
</feature>
<comment type="caution">
    <text evidence="3">The sequence shown here is derived from an EMBL/GenBank/DDBJ whole genome shotgun (WGS) entry which is preliminary data.</text>
</comment>
<dbReference type="AlphaFoldDB" id="A0A9W9DGW2"/>
<evidence type="ECO:0000259" key="2">
    <source>
        <dbReference type="Pfam" id="PF20151"/>
    </source>
</evidence>
<proteinExistence type="predicted"/>
<feature type="transmembrane region" description="Helical" evidence="1">
    <location>
        <begin position="205"/>
        <end position="226"/>
    </location>
</feature>
<reference evidence="3" key="1">
    <citation type="submission" date="2022-08" db="EMBL/GenBank/DDBJ databases">
        <title>A Global Phylogenomic Analysis of the Shiitake Genus Lentinula.</title>
        <authorList>
            <consortium name="DOE Joint Genome Institute"/>
            <person name="Sierra-Patev S."/>
            <person name="Min B."/>
            <person name="Naranjo-Ortiz M."/>
            <person name="Looney B."/>
            <person name="Konkel Z."/>
            <person name="Slot J.C."/>
            <person name="Sakamoto Y."/>
            <person name="Steenwyk J.L."/>
            <person name="Rokas A."/>
            <person name="Carro J."/>
            <person name="Camarero S."/>
            <person name="Ferreira P."/>
            <person name="Molpeceres G."/>
            <person name="Ruiz-Duenas F.J."/>
            <person name="Serrano A."/>
            <person name="Henrissat B."/>
            <person name="Drula E."/>
            <person name="Hughes K.W."/>
            <person name="Mata J.L."/>
            <person name="Ishikawa N.K."/>
            <person name="Vargas-Isla R."/>
            <person name="Ushijima S."/>
            <person name="Smith C.A."/>
            <person name="Ahrendt S."/>
            <person name="Andreopoulos W."/>
            <person name="He G."/>
            <person name="Labutti K."/>
            <person name="Lipzen A."/>
            <person name="Ng V."/>
            <person name="Riley R."/>
            <person name="Sandor L."/>
            <person name="Barry K."/>
            <person name="Martinez A.T."/>
            <person name="Xiao Y."/>
            <person name="Gibbons J.G."/>
            <person name="Terashima K."/>
            <person name="Grigoriev I.V."/>
            <person name="Hibbett D.S."/>
        </authorList>
    </citation>
    <scope>NUCLEOTIDE SEQUENCE</scope>
    <source>
        <strain evidence="3">JLM2183</strain>
    </source>
</reference>
<dbReference type="Pfam" id="PF20151">
    <property type="entry name" value="DUF6533"/>
    <property type="match status" value="1"/>
</dbReference>
<feature type="transmembrane region" description="Helical" evidence="1">
    <location>
        <begin position="108"/>
        <end position="129"/>
    </location>
</feature>